<protein>
    <submittedName>
        <fullName evidence="1">Uncharacterized protein</fullName>
    </submittedName>
</protein>
<name>A0A8H6YCX2_9AGAR</name>
<accession>A0A8H6YCX2</accession>
<keyword evidence="2" id="KW-1185">Reference proteome</keyword>
<evidence type="ECO:0000313" key="1">
    <source>
        <dbReference type="EMBL" id="KAF7356431.1"/>
    </source>
</evidence>
<proteinExistence type="predicted"/>
<dbReference type="OrthoDB" id="3051604at2759"/>
<sequence length="160" mass="18022">MSCAYRTEPVVKRPKKVLTESEKEDAKFERAVNKMLKETRGEWEAALPKPWEEGATTFRHPAGTHVMFKSDAKKAFNLTEREVLTLPHESIPASPKTYFALADIRALQQRKFVAGALLDTDLKGQLRVLKSTTNTGRRCKANFVCLYDYGPNVCMGLTVS</sequence>
<evidence type="ECO:0000313" key="2">
    <source>
        <dbReference type="Proteomes" id="UP000620124"/>
    </source>
</evidence>
<dbReference type="EMBL" id="JACAZI010000007">
    <property type="protein sequence ID" value="KAF7356431.1"/>
    <property type="molecule type" value="Genomic_DNA"/>
</dbReference>
<dbReference type="AlphaFoldDB" id="A0A8H6YCX2"/>
<dbReference type="Proteomes" id="UP000620124">
    <property type="component" value="Unassembled WGS sequence"/>
</dbReference>
<reference evidence="1" key="1">
    <citation type="submission" date="2020-05" db="EMBL/GenBank/DDBJ databases">
        <title>Mycena genomes resolve the evolution of fungal bioluminescence.</title>
        <authorList>
            <person name="Tsai I.J."/>
        </authorList>
    </citation>
    <scope>NUCLEOTIDE SEQUENCE</scope>
    <source>
        <strain evidence="1">CCC161011</strain>
    </source>
</reference>
<organism evidence="1 2">
    <name type="scientific">Mycena venus</name>
    <dbReference type="NCBI Taxonomy" id="2733690"/>
    <lineage>
        <taxon>Eukaryota</taxon>
        <taxon>Fungi</taxon>
        <taxon>Dikarya</taxon>
        <taxon>Basidiomycota</taxon>
        <taxon>Agaricomycotina</taxon>
        <taxon>Agaricomycetes</taxon>
        <taxon>Agaricomycetidae</taxon>
        <taxon>Agaricales</taxon>
        <taxon>Marasmiineae</taxon>
        <taxon>Mycenaceae</taxon>
        <taxon>Mycena</taxon>
    </lineage>
</organism>
<comment type="caution">
    <text evidence="1">The sequence shown here is derived from an EMBL/GenBank/DDBJ whole genome shotgun (WGS) entry which is preliminary data.</text>
</comment>
<gene>
    <name evidence="1" type="ORF">MVEN_00976000</name>
</gene>